<comment type="cofactor">
    <cofactor evidence="10">
        <name>thiamine diphosphate</name>
        <dbReference type="ChEBI" id="CHEBI:58937"/>
    </cofactor>
    <text evidence="10">Binds 1 thiamine pyrophosphate per subunit.</text>
</comment>
<keyword evidence="4 10" id="KW-0808">Transferase</keyword>
<name>A0A4Q0ZEP1_9BACT</name>
<feature type="binding site" evidence="10">
    <location>
        <begin position="136"/>
        <end position="137"/>
    </location>
    <ligand>
        <name>thiamine diphosphate</name>
        <dbReference type="ChEBI" id="CHEBI:58937"/>
    </ligand>
</feature>
<feature type="binding site" evidence="10">
    <location>
        <position position="63"/>
    </location>
    <ligand>
        <name>thiamine diphosphate</name>
        <dbReference type="ChEBI" id="CHEBI:58937"/>
    </ligand>
</feature>
<dbReference type="InterPro" id="IPR049557">
    <property type="entry name" value="Transketolase_CS"/>
</dbReference>
<dbReference type="HAMAP" id="MF_00315">
    <property type="entry name" value="DXP_synth"/>
    <property type="match status" value="1"/>
</dbReference>
<dbReference type="InterPro" id="IPR005477">
    <property type="entry name" value="Dxylulose-5-P_synthase"/>
</dbReference>
<feature type="domain" description="Transketolase-like pyrimidine-binding" evidence="11">
    <location>
        <begin position="302"/>
        <end position="465"/>
    </location>
</feature>
<dbReference type="Pfam" id="PF02780">
    <property type="entry name" value="Transketolase_C"/>
    <property type="match status" value="1"/>
</dbReference>
<feature type="binding site" evidence="10">
    <location>
        <begin position="104"/>
        <end position="106"/>
    </location>
    <ligand>
        <name>thiamine diphosphate</name>
        <dbReference type="ChEBI" id="CHEBI:58937"/>
    </ligand>
</feature>
<dbReference type="RefSeq" id="WP_128986440.1">
    <property type="nucleotide sequence ID" value="NZ_PDJZ01000005.1"/>
</dbReference>
<comment type="pathway">
    <text evidence="1 10">Metabolic intermediate biosynthesis; 1-deoxy-D-xylulose 5-phosphate biosynthesis; 1-deoxy-D-xylulose 5-phosphate from D-glyceraldehyde 3-phosphate and pyruvate: step 1/1.</text>
</comment>
<dbReference type="InterPro" id="IPR005475">
    <property type="entry name" value="Transketolase-like_Pyr-bd"/>
</dbReference>
<dbReference type="InterPro" id="IPR033248">
    <property type="entry name" value="Transketolase_C"/>
</dbReference>
<keyword evidence="7 10" id="KW-0784">Thiamine biosynthesis</keyword>
<gene>
    <name evidence="10" type="primary">dxs</name>
    <name evidence="12" type="ORF">CRU90_06350</name>
</gene>
<dbReference type="GO" id="GO:0030976">
    <property type="term" value="F:thiamine pyrophosphate binding"/>
    <property type="evidence" value="ECO:0007669"/>
    <property type="project" value="UniProtKB-UniRule"/>
</dbReference>
<dbReference type="Gene3D" id="3.40.50.920">
    <property type="match status" value="1"/>
</dbReference>
<dbReference type="PANTHER" id="PTHR43322:SF5">
    <property type="entry name" value="1-DEOXY-D-XYLULOSE-5-PHOSPHATE SYNTHASE, CHLOROPLASTIC"/>
    <property type="match status" value="1"/>
</dbReference>
<evidence type="ECO:0000256" key="2">
    <source>
        <dbReference type="ARBA" id="ARBA00011081"/>
    </source>
</evidence>
<dbReference type="PROSITE" id="PS00801">
    <property type="entry name" value="TRANSKETOLASE_1"/>
    <property type="match status" value="1"/>
</dbReference>
<evidence type="ECO:0000256" key="5">
    <source>
        <dbReference type="ARBA" id="ARBA00022723"/>
    </source>
</evidence>
<dbReference type="SUPFAM" id="SSF52922">
    <property type="entry name" value="TK C-terminal domain-like"/>
    <property type="match status" value="1"/>
</dbReference>
<dbReference type="GO" id="GO:0000287">
    <property type="term" value="F:magnesium ion binding"/>
    <property type="evidence" value="ECO:0007669"/>
    <property type="project" value="UniProtKB-UniRule"/>
</dbReference>
<proteinExistence type="inferred from homology"/>
<evidence type="ECO:0000256" key="8">
    <source>
        <dbReference type="ARBA" id="ARBA00023052"/>
    </source>
</evidence>
<keyword evidence="5 10" id="KW-0479">Metal-binding</keyword>
<comment type="caution">
    <text evidence="12">The sequence shown here is derived from an EMBL/GenBank/DDBJ whole genome shotgun (WGS) entry which is preliminary data.</text>
</comment>
<dbReference type="InterPro" id="IPR009014">
    <property type="entry name" value="Transketo_C/PFOR_II"/>
</dbReference>
<keyword evidence="6 10" id="KW-0460">Magnesium</keyword>
<feature type="binding site" evidence="10">
    <location>
        <position position="353"/>
    </location>
    <ligand>
        <name>thiamine diphosphate</name>
        <dbReference type="ChEBI" id="CHEBI:58937"/>
    </ligand>
</feature>
<dbReference type="UniPathway" id="UPA00064">
    <property type="reaction ID" value="UER00091"/>
</dbReference>
<dbReference type="NCBIfam" id="NF003933">
    <property type="entry name" value="PRK05444.2-2"/>
    <property type="match status" value="1"/>
</dbReference>
<comment type="cofactor">
    <cofactor evidence="10">
        <name>Mg(2+)</name>
        <dbReference type="ChEBI" id="CHEBI:18420"/>
    </cofactor>
    <text evidence="10">Binds 1 Mg(2+) ion per subunit.</text>
</comment>
<evidence type="ECO:0000259" key="11">
    <source>
        <dbReference type="SMART" id="SM00861"/>
    </source>
</evidence>
<dbReference type="InterPro" id="IPR020826">
    <property type="entry name" value="Transketolase_BS"/>
</dbReference>
<dbReference type="Pfam" id="PF13292">
    <property type="entry name" value="DXP_synthase_N"/>
    <property type="match status" value="1"/>
</dbReference>
<evidence type="ECO:0000256" key="9">
    <source>
        <dbReference type="ARBA" id="ARBA00023229"/>
    </source>
</evidence>
<dbReference type="Pfam" id="PF02779">
    <property type="entry name" value="Transket_pyr"/>
    <property type="match status" value="1"/>
</dbReference>
<feature type="binding site" evidence="10">
    <location>
        <position position="135"/>
    </location>
    <ligand>
        <name>Mg(2+)</name>
        <dbReference type="ChEBI" id="CHEBI:18420"/>
    </ligand>
</feature>
<dbReference type="Gene3D" id="3.40.50.970">
    <property type="match status" value="2"/>
</dbReference>
<dbReference type="EC" id="2.2.1.7" evidence="10"/>
<dbReference type="Proteomes" id="UP000290870">
    <property type="component" value="Unassembled WGS sequence"/>
</dbReference>
<dbReference type="GO" id="GO:0009228">
    <property type="term" value="P:thiamine biosynthetic process"/>
    <property type="evidence" value="ECO:0007669"/>
    <property type="project" value="UniProtKB-UniRule"/>
</dbReference>
<keyword evidence="8 10" id="KW-0786">Thiamine pyrophosphate</keyword>
<evidence type="ECO:0000313" key="12">
    <source>
        <dbReference type="EMBL" id="RXJ84482.1"/>
    </source>
</evidence>
<accession>A0A4Q0ZEP1</accession>
<dbReference type="FunFam" id="3.40.50.970:FF:000005">
    <property type="entry name" value="1-deoxy-D-xylulose-5-phosphate synthase"/>
    <property type="match status" value="1"/>
</dbReference>
<comment type="catalytic activity">
    <reaction evidence="10">
        <text>D-glyceraldehyde 3-phosphate + pyruvate + H(+) = 1-deoxy-D-xylulose 5-phosphate + CO2</text>
        <dbReference type="Rhea" id="RHEA:12605"/>
        <dbReference type="ChEBI" id="CHEBI:15361"/>
        <dbReference type="ChEBI" id="CHEBI:15378"/>
        <dbReference type="ChEBI" id="CHEBI:16526"/>
        <dbReference type="ChEBI" id="CHEBI:57792"/>
        <dbReference type="ChEBI" id="CHEBI:59776"/>
        <dbReference type="EC" id="2.2.1.7"/>
    </reaction>
</comment>
<dbReference type="NCBIfam" id="TIGR00204">
    <property type="entry name" value="dxs"/>
    <property type="match status" value="1"/>
</dbReference>
<dbReference type="SMART" id="SM00861">
    <property type="entry name" value="Transket_pyr"/>
    <property type="match status" value="1"/>
</dbReference>
<evidence type="ECO:0000256" key="1">
    <source>
        <dbReference type="ARBA" id="ARBA00004980"/>
    </source>
</evidence>
<dbReference type="EMBL" id="PDJZ01000005">
    <property type="protein sequence ID" value="RXJ84482.1"/>
    <property type="molecule type" value="Genomic_DNA"/>
</dbReference>
<dbReference type="GO" id="GO:0016114">
    <property type="term" value="P:terpenoid biosynthetic process"/>
    <property type="evidence" value="ECO:0007669"/>
    <property type="project" value="UniProtKB-UniRule"/>
</dbReference>
<dbReference type="InterPro" id="IPR029061">
    <property type="entry name" value="THDP-binding"/>
</dbReference>
<feature type="binding site" evidence="10">
    <location>
        <position position="164"/>
    </location>
    <ligand>
        <name>Mg(2+)</name>
        <dbReference type="ChEBI" id="CHEBI:18420"/>
    </ligand>
</feature>
<dbReference type="GO" id="GO:0005829">
    <property type="term" value="C:cytosol"/>
    <property type="evidence" value="ECO:0007669"/>
    <property type="project" value="TreeGrafter"/>
</dbReference>
<sequence length="601" mass="66826">MDIKDKSLKELETLSQEIRDRIIDVVSRKGGHFSSTLGAVELTLGMHYVFDAYSDPFIFDVSHQCYPHKLLTGRWEEFETIRQFGGLSGFTKPKESPADYFVAGHSSTSISLAVGAAKAIELKKENRVPIVMIGDGSMTAGMVYEALNELGDLKLPVVIILNDNEMSIAKPIGAISKYLSKLLAGKYYQGFKAKVDKFIKKNMPEGTTYIAKRMEEAMKLITPGILFEEMGIDYIGPIDGHDIAEIIDTLQIAKAMGKPVIVHARTVKGKGYKIAEGQHEHWHGVGPFNVEDGAFVKKEAPKAATAVFADALCELAQKYENIVGVTAAMPSGTGINKLIDKYPNRFWDVAIAEQHAVTSMAAMAKEGFKPYITIYSTFLQRGFDQIIHDVCLMNLPVVFAMDRAGIVGNDGETHQGAFDISYLRFIPNMILFAPRDNKTLELGLEFAYTLNSPSAIRYPRGAFKQLSYPSSQFELGKAEILKVGNSNKLFIGYGAGVSRAIDTEILHEDDITILDLRFVKPIDKEMLINLSQNYNTWYVFSDSQKQGGVASAILEILNEEKIFNVQIISFEYADSFIEHGDTKDIEKHLEILPEQLVNKIE</sequence>
<dbReference type="PANTHER" id="PTHR43322">
    <property type="entry name" value="1-D-DEOXYXYLULOSE 5-PHOSPHATE SYNTHASE-RELATED"/>
    <property type="match status" value="1"/>
</dbReference>
<dbReference type="CDD" id="cd07033">
    <property type="entry name" value="TPP_PYR_DXS_TK_like"/>
    <property type="match status" value="1"/>
</dbReference>
<keyword evidence="9 10" id="KW-0414">Isoprene biosynthesis</keyword>
<comment type="similarity">
    <text evidence="2 10">Belongs to the transketolase family. DXPS subfamily.</text>
</comment>
<dbReference type="GO" id="GO:0008661">
    <property type="term" value="F:1-deoxy-D-xylulose-5-phosphate synthase activity"/>
    <property type="evidence" value="ECO:0007669"/>
    <property type="project" value="UniProtKB-UniRule"/>
</dbReference>
<dbReference type="CDD" id="cd02007">
    <property type="entry name" value="TPP_DXS"/>
    <property type="match status" value="1"/>
</dbReference>
<feature type="binding site" evidence="10">
    <location>
        <position position="164"/>
    </location>
    <ligand>
        <name>thiamine diphosphate</name>
        <dbReference type="ChEBI" id="CHEBI:58937"/>
    </ligand>
</feature>
<evidence type="ECO:0000256" key="10">
    <source>
        <dbReference type="HAMAP-Rule" id="MF_00315"/>
    </source>
</evidence>
<dbReference type="AlphaFoldDB" id="A0A4Q0ZEP1"/>
<evidence type="ECO:0000256" key="7">
    <source>
        <dbReference type="ARBA" id="ARBA00022977"/>
    </source>
</evidence>
<evidence type="ECO:0000313" key="13">
    <source>
        <dbReference type="Proteomes" id="UP000290870"/>
    </source>
</evidence>
<dbReference type="PROSITE" id="PS00802">
    <property type="entry name" value="TRANSKETOLASE_2"/>
    <property type="match status" value="1"/>
</dbReference>
<evidence type="ECO:0000256" key="3">
    <source>
        <dbReference type="ARBA" id="ARBA00011738"/>
    </source>
</evidence>
<evidence type="ECO:0000256" key="6">
    <source>
        <dbReference type="ARBA" id="ARBA00022842"/>
    </source>
</evidence>
<reference evidence="12 13" key="1">
    <citation type="submission" date="2017-10" db="EMBL/GenBank/DDBJ databases">
        <title>Genomics of the genus Arcobacter.</title>
        <authorList>
            <person name="Perez-Cataluna A."/>
            <person name="Figueras M.J."/>
        </authorList>
    </citation>
    <scope>NUCLEOTIDE SEQUENCE [LARGE SCALE GENOMIC DNA]</scope>
    <source>
        <strain evidence="12 13">F26</strain>
    </source>
</reference>
<feature type="binding site" evidence="10">
    <location>
        <position position="272"/>
    </location>
    <ligand>
        <name>thiamine diphosphate</name>
        <dbReference type="ChEBI" id="CHEBI:58937"/>
    </ligand>
</feature>
<comment type="function">
    <text evidence="10">Catalyzes the acyloin condensation reaction between C atoms 2 and 3 of pyruvate and glyceraldehyde 3-phosphate to yield 1-deoxy-D-xylulose-5-phosphate (DXP).</text>
</comment>
<dbReference type="GO" id="GO:0019288">
    <property type="term" value="P:isopentenyl diphosphate biosynthetic process, methylerythritol 4-phosphate pathway"/>
    <property type="evidence" value="ECO:0007669"/>
    <property type="project" value="TreeGrafter"/>
</dbReference>
<organism evidence="12 13">
    <name type="scientific">Arcobacter cloacae</name>
    <dbReference type="NCBI Taxonomy" id="1054034"/>
    <lineage>
        <taxon>Bacteria</taxon>
        <taxon>Pseudomonadati</taxon>
        <taxon>Campylobacterota</taxon>
        <taxon>Epsilonproteobacteria</taxon>
        <taxon>Campylobacterales</taxon>
        <taxon>Arcobacteraceae</taxon>
        <taxon>Arcobacter</taxon>
    </lineage>
</organism>
<dbReference type="SUPFAM" id="SSF52518">
    <property type="entry name" value="Thiamin diphosphate-binding fold (THDP-binding)"/>
    <property type="match status" value="2"/>
</dbReference>
<comment type="subunit">
    <text evidence="3 10">Homodimer.</text>
</comment>
<dbReference type="OrthoDB" id="9803371at2"/>
<protein>
    <recommendedName>
        <fullName evidence="10">1-deoxy-D-xylulose-5-phosphate synthase</fullName>
        <ecNumber evidence="10">2.2.1.7</ecNumber>
    </recommendedName>
    <alternativeName>
        <fullName evidence="10">1-deoxyxylulose-5-phosphate synthase</fullName>
        <shortName evidence="10">DXP synthase</shortName>
        <shortName evidence="10">DXPS</shortName>
    </alternativeName>
</protein>
<evidence type="ECO:0000256" key="4">
    <source>
        <dbReference type="ARBA" id="ARBA00022679"/>
    </source>
</evidence>